<dbReference type="GO" id="GO:0033856">
    <property type="term" value="F:pyridoxine 5'-phosphate synthase activity"/>
    <property type="evidence" value="ECO:0007669"/>
    <property type="project" value="UniProtKB-EC"/>
</dbReference>
<dbReference type="AlphaFoldDB" id="A0A6J4K370"/>
<protein>
    <submittedName>
        <fullName evidence="2">Pyridoxine 5'-phosphate synthase</fullName>
        <ecNumber evidence="2">2.6.99.2</ecNumber>
    </submittedName>
</protein>
<feature type="non-terminal residue" evidence="2">
    <location>
        <position position="51"/>
    </location>
</feature>
<organism evidence="2">
    <name type="scientific">uncultured Gemmatimonadota bacterium</name>
    <dbReference type="NCBI Taxonomy" id="203437"/>
    <lineage>
        <taxon>Bacteria</taxon>
        <taxon>Pseudomonadati</taxon>
        <taxon>Gemmatimonadota</taxon>
        <taxon>environmental samples</taxon>
    </lineage>
</organism>
<keyword evidence="2" id="KW-0808">Transferase</keyword>
<reference evidence="2" key="1">
    <citation type="submission" date="2020-02" db="EMBL/GenBank/DDBJ databases">
        <authorList>
            <person name="Meier V. D."/>
        </authorList>
    </citation>
    <scope>NUCLEOTIDE SEQUENCE</scope>
    <source>
        <strain evidence="2">AVDCRST_MAG89</strain>
    </source>
</reference>
<proteinExistence type="predicted"/>
<evidence type="ECO:0000256" key="1">
    <source>
        <dbReference type="SAM" id="MobiDB-lite"/>
    </source>
</evidence>
<evidence type="ECO:0000313" key="2">
    <source>
        <dbReference type="EMBL" id="CAA9294462.1"/>
    </source>
</evidence>
<feature type="region of interest" description="Disordered" evidence="1">
    <location>
        <begin position="1"/>
        <end position="51"/>
    </location>
</feature>
<feature type="compositionally biased region" description="Basic residues" evidence="1">
    <location>
        <begin position="1"/>
        <end position="38"/>
    </location>
</feature>
<accession>A0A6J4K370</accession>
<dbReference type="EC" id="2.6.99.2" evidence="2"/>
<sequence>EAVRQRRSRSHRPPGARHRRAVPGARRRPVRAGRRGRDHRAPARGPPPHPG</sequence>
<gene>
    <name evidence="2" type="ORF">AVDCRST_MAG89-38</name>
</gene>
<dbReference type="EMBL" id="CADCTV010000007">
    <property type="protein sequence ID" value="CAA9294462.1"/>
    <property type="molecule type" value="Genomic_DNA"/>
</dbReference>
<feature type="non-terminal residue" evidence="2">
    <location>
        <position position="1"/>
    </location>
</feature>
<name>A0A6J4K370_9BACT</name>